<feature type="region of interest" description="Disordered" evidence="1">
    <location>
        <begin position="307"/>
        <end position="345"/>
    </location>
</feature>
<keyword evidence="3" id="KW-1185">Reference proteome</keyword>
<evidence type="ECO:0000313" key="3">
    <source>
        <dbReference type="Proteomes" id="UP001383192"/>
    </source>
</evidence>
<feature type="compositionally biased region" description="Acidic residues" evidence="1">
    <location>
        <begin position="335"/>
        <end position="345"/>
    </location>
</feature>
<dbReference type="Proteomes" id="UP001383192">
    <property type="component" value="Unassembled WGS sequence"/>
</dbReference>
<evidence type="ECO:0000256" key="1">
    <source>
        <dbReference type="SAM" id="MobiDB-lite"/>
    </source>
</evidence>
<protein>
    <submittedName>
        <fullName evidence="2">Uncharacterized protein</fullName>
    </submittedName>
</protein>
<dbReference type="AlphaFoldDB" id="A0AAW0BEE8"/>
<name>A0AAW0BEE8_9AGAR</name>
<evidence type="ECO:0000313" key="2">
    <source>
        <dbReference type="EMBL" id="KAK7024582.1"/>
    </source>
</evidence>
<accession>A0AAW0BEE8</accession>
<proteinExistence type="predicted"/>
<dbReference type="EMBL" id="JAYKXP010000120">
    <property type="protein sequence ID" value="KAK7024582.1"/>
    <property type="molecule type" value="Genomic_DNA"/>
</dbReference>
<organism evidence="2 3">
    <name type="scientific">Paramarasmius palmivorus</name>
    <dbReference type="NCBI Taxonomy" id="297713"/>
    <lineage>
        <taxon>Eukaryota</taxon>
        <taxon>Fungi</taxon>
        <taxon>Dikarya</taxon>
        <taxon>Basidiomycota</taxon>
        <taxon>Agaricomycotina</taxon>
        <taxon>Agaricomycetes</taxon>
        <taxon>Agaricomycetidae</taxon>
        <taxon>Agaricales</taxon>
        <taxon>Marasmiineae</taxon>
        <taxon>Marasmiaceae</taxon>
        <taxon>Paramarasmius</taxon>
    </lineage>
</organism>
<feature type="compositionally biased region" description="Basic and acidic residues" evidence="1">
    <location>
        <begin position="317"/>
        <end position="334"/>
    </location>
</feature>
<sequence length="345" mass="39766">MPGLLQHVADTNAVEEDAVQSEDVQVWLPSNIEKSKRDVVCASGLAAVEAKLQEARCYDSLNAICHTLRIKARMMQFKNNNVRGQRESGRSRAVINRVYAKARRFARRYRQARKSYLTLVGEGPWENTLRVLEDQDVRSYKDPAVVRTGPGRRGVEQEEQGVVHQTEGGIDLIPLDHMAYSHRTVHGTGETRKEQSWIWTAGGRIDTGDGGEEDNQILRAEWCKSRARVKRAEEEVMLVKEEMRRMLAFLQYRANDWGSWRMKWDMHGKEIPKSALGEGMEAYASLMQSLQLRLRSTFMELWKKPLEEEANDDDDEKIGLEVEDHDLVHNVSPEREEEEEEEDEE</sequence>
<comment type="caution">
    <text evidence="2">The sequence shown here is derived from an EMBL/GenBank/DDBJ whole genome shotgun (WGS) entry which is preliminary data.</text>
</comment>
<reference evidence="2 3" key="1">
    <citation type="submission" date="2024-01" db="EMBL/GenBank/DDBJ databases">
        <title>A draft genome for a cacao thread blight-causing isolate of Paramarasmius palmivorus.</title>
        <authorList>
            <person name="Baruah I.K."/>
            <person name="Bukari Y."/>
            <person name="Amoako-Attah I."/>
            <person name="Meinhardt L.W."/>
            <person name="Bailey B.A."/>
            <person name="Cohen S.P."/>
        </authorList>
    </citation>
    <scope>NUCLEOTIDE SEQUENCE [LARGE SCALE GENOMIC DNA]</scope>
    <source>
        <strain evidence="2 3">GH-12</strain>
    </source>
</reference>
<gene>
    <name evidence="2" type="ORF">VNI00_016187</name>
</gene>